<sequence>MPNHIINKLILTAGAWNNTGCKDKHLERQFNSLLNELRITTGTTPEGAVNMLLAELGEVEAMTA</sequence>
<keyword evidence="3" id="KW-1185">Reference proteome</keyword>
<dbReference type="Proteomes" id="UP001549104">
    <property type="component" value="Unassembled WGS sequence"/>
</dbReference>
<protein>
    <submittedName>
        <fullName evidence="1">Uncharacterized protein</fullName>
    </submittedName>
</protein>
<comment type="caution">
    <text evidence="1">The sequence shown here is derived from an EMBL/GenBank/DDBJ whole genome shotgun (WGS) entry which is preliminary data.</text>
</comment>
<dbReference type="EMBL" id="JBEPME010000004">
    <property type="protein sequence ID" value="MET3657874.1"/>
    <property type="molecule type" value="Genomic_DNA"/>
</dbReference>
<evidence type="ECO:0000313" key="1">
    <source>
        <dbReference type="EMBL" id="MET3657874.1"/>
    </source>
</evidence>
<reference evidence="1 3" key="1">
    <citation type="submission" date="2024-06" db="EMBL/GenBank/DDBJ databases">
        <title>Sorghum-associated microbial communities from plants grown in Nebraska, USA.</title>
        <authorList>
            <person name="Schachtman D."/>
        </authorList>
    </citation>
    <scope>NUCLEOTIDE SEQUENCE [LARGE SCALE GENOMIC DNA]</scope>
    <source>
        <strain evidence="1 3">1288</strain>
    </source>
</reference>
<organism evidence="1 3">
    <name type="scientific">Sporosarcina psychrophila</name>
    <name type="common">Bacillus psychrophilus</name>
    <dbReference type="NCBI Taxonomy" id="1476"/>
    <lineage>
        <taxon>Bacteria</taxon>
        <taxon>Bacillati</taxon>
        <taxon>Bacillota</taxon>
        <taxon>Bacilli</taxon>
        <taxon>Bacillales</taxon>
        <taxon>Caryophanaceae</taxon>
        <taxon>Sporosarcina</taxon>
    </lineage>
</organism>
<proteinExistence type="predicted"/>
<dbReference type="RefSeq" id="WP_354313612.1">
    <property type="nucleotide sequence ID" value="NZ_JBEPME010000004.1"/>
</dbReference>
<evidence type="ECO:0000313" key="3">
    <source>
        <dbReference type="Proteomes" id="UP001549104"/>
    </source>
</evidence>
<gene>
    <name evidence="1" type="ORF">ABIC55_002971</name>
    <name evidence="2" type="ORF">ABIC55_003463</name>
</gene>
<dbReference type="EMBL" id="JBEPME010000005">
    <property type="protein sequence ID" value="MET3658346.1"/>
    <property type="molecule type" value="Genomic_DNA"/>
</dbReference>
<name>A0ABV2KCN1_SPOPS</name>
<evidence type="ECO:0000313" key="2">
    <source>
        <dbReference type="EMBL" id="MET3658346.1"/>
    </source>
</evidence>
<accession>A0ABV2KCN1</accession>